<protein>
    <submittedName>
        <fullName evidence="2">Uncharacterized protein</fullName>
    </submittedName>
</protein>
<sequence>MSSLSPPPSPSPTPTSKPAPALAEDTDSDEDTPLAERRMRARSMPNRELPIPLPTARAPELARRQTFPVASVSHASSPSAVAKPNNNADVNNGNNDNETVLLRSVDDAFQHVLHVKELLLSTEMVNKPLAGAQKAIIEDFEDSFSYDDPSAEDKHLKKVKTVVKRAVDRLRDFIDPKGGADVPHEFFKERVENAKCDIKSAMFPGWEKWV</sequence>
<dbReference type="RefSeq" id="XP_062626055.1">
    <property type="nucleotide sequence ID" value="XM_062770071.1"/>
</dbReference>
<evidence type="ECO:0000313" key="3">
    <source>
        <dbReference type="Proteomes" id="UP000827549"/>
    </source>
</evidence>
<accession>A0AAF1BPY5</accession>
<feature type="region of interest" description="Disordered" evidence="1">
    <location>
        <begin position="1"/>
        <end position="96"/>
    </location>
</feature>
<reference evidence="2" key="1">
    <citation type="submission" date="2023-10" db="EMBL/GenBank/DDBJ databases">
        <authorList>
            <person name="Noh H."/>
        </authorList>
    </citation>
    <scope>NUCLEOTIDE SEQUENCE</scope>
    <source>
        <strain evidence="2">DUCC4014</strain>
    </source>
</reference>
<evidence type="ECO:0000313" key="2">
    <source>
        <dbReference type="EMBL" id="WOO80023.1"/>
    </source>
</evidence>
<dbReference type="EMBL" id="CP086716">
    <property type="protein sequence ID" value="WOO80023.1"/>
    <property type="molecule type" value="Genomic_DNA"/>
</dbReference>
<gene>
    <name evidence="2" type="ORF">LOC62_03G003537</name>
</gene>
<name>A0AAF1BPY5_9TREE</name>
<feature type="compositionally biased region" description="Acidic residues" evidence="1">
    <location>
        <begin position="24"/>
        <end position="33"/>
    </location>
</feature>
<evidence type="ECO:0000256" key="1">
    <source>
        <dbReference type="SAM" id="MobiDB-lite"/>
    </source>
</evidence>
<dbReference type="GeneID" id="87806779"/>
<organism evidence="2 3">
    <name type="scientific">Vanrija pseudolonga</name>
    <dbReference type="NCBI Taxonomy" id="143232"/>
    <lineage>
        <taxon>Eukaryota</taxon>
        <taxon>Fungi</taxon>
        <taxon>Dikarya</taxon>
        <taxon>Basidiomycota</taxon>
        <taxon>Agaricomycotina</taxon>
        <taxon>Tremellomycetes</taxon>
        <taxon>Trichosporonales</taxon>
        <taxon>Trichosporonaceae</taxon>
        <taxon>Vanrija</taxon>
    </lineage>
</organism>
<feature type="compositionally biased region" description="Low complexity" evidence="1">
    <location>
        <begin position="68"/>
        <end position="96"/>
    </location>
</feature>
<keyword evidence="3" id="KW-1185">Reference proteome</keyword>
<dbReference type="Proteomes" id="UP000827549">
    <property type="component" value="Chromosome 3"/>
</dbReference>
<dbReference type="AlphaFoldDB" id="A0AAF1BPY5"/>
<proteinExistence type="predicted"/>
<feature type="compositionally biased region" description="Pro residues" evidence="1">
    <location>
        <begin position="1"/>
        <end position="17"/>
    </location>
</feature>